<dbReference type="InterPro" id="IPR027359">
    <property type="entry name" value="Volt_channel_dom_sf"/>
</dbReference>
<protein>
    <recommendedName>
        <fullName evidence="7">Ion transport domain-containing protein</fullName>
    </recommendedName>
</protein>
<evidence type="ECO:0000313" key="9">
    <source>
        <dbReference type="Proteomes" id="UP001189429"/>
    </source>
</evidence>
<gene>
    <name evidence="8" type="ORF">PCOR1329_LOCUS13385</name>
</gene>
<evidence type="ECO:0000256" key="1">
    <source>
        <dbReference type="ARBA" id="ARBA00004141"/>
    </source>
</evidence>
<reference evidence="8" key="1">
    <citation type="submission" date="2023-10" db="EMBL/GenBank/DDBJ databases">
        <authorList>
            <person name="Chen Y."/>
            <person name="Shah S."/>
            <person name="Dougan E. K."/>
            <person name="Thang M."/>
            <person name="Chan C."/>
        </authorList>
    </citation>
    <scope>NUCLEOTIDE SEQUENCE [LARGE SCALE GENOMIC DNA]</scope>
</reference>
<dbReference type="Pfam" id="PF00520">
    <property type="entry name" value="Ion_trans"/>
    <property type="match status" value="1"/>
</dbReference>
<sequence>MIGFTGVAPTHRILNWSDCEYPAANLLDAGHAPPTAMNIMSPASLPHADVAALREESQALRAQVARLRGDRLRDAAGSRSNYSVVARGAPATASAAGKSFDPGMLPGGAQHEELAAEHPPPKKQDSSFVADLDESSTGDTRPSSVQVEAFSPGAAAGGIFSAFALPGGVFNAGAPPSSQASLGSEARRGRTGDDGGVDGETPTAQTVSGPTFFMALIVLSQRMRLWSSVAVATSFARRPDHSPSRLGAPAEAEVAESVDVSRAMSVAAVQVGQKAGGADRPAGVAGSTWPGSTGRSRIPPSELTRFLQMFGCKTQVLARGKGEAGAYSARRDKTRRSGGGTDKVLEKRGLTGLSVRRVACVMEHIRDRGNSVEEEQPRLEDANLKFSDFVAVMSSSGADEDFGADIAEEVKRWRAAFRTRTIGEVIDQLAREGSPEGVAALRRKSSSAGLGGVLGRMSQQSLMAILHTVVGITVLVGVLSTTLSIDYCVGCSAWLYIEAVVALVFITELLIKLRTFGWNEYFFGDDWKWNWSDTIITLVQVFDVMLTVWIETRESEDADRAQSPGNFWILIRTLRILRHARLVKMFRSPMLNDLSNILSGVLLCLPSMMWVIVMVSVALWLIASGFRSVIGPTDSDELLIEKCGGFDGDVLLNRTLAESIPECAHTWKLYAEEYCPTVASCSFMLFRCMVGDCTSKGGQSLPGHFTSGYGLQFQVIYGFGMLVLMCGISNINHRRLCRVDPERSGHR</sequence>
<feature type="region of interest" description="Disordered" evidence="5">
    <location>
        <begin position="175"/>
        <end position="205"/>
    </location>
</feature>
<feature type="region of interest" description="Disordered" evidence="5">
    <location>
        <begin position="276"/>
        <end position="297"/>
    </location>
</feature>
<evidence type="ECO:0000256" key="4">
    <source>
        <dbReference type="ARBA" id="ARBA00023136"/>
    </source>
</evidence>
<feature type="region of interest" description="Disordered" evidence="5">
    <location>
        <begin position="93"/>
        <end position="144"/>
    </location>
</feature>
<keyword evidence="3 6" id="KW-1133">Transmembrane helix</keyword>
<name>A0ABN9QRC3_9DINO</name>
<accession>A0ABN9QRC3</accession>
<feature type="domain" description="Ion transport" evidence="7">
    <location>
        <begin position="472"/>
        <end position="692"/>
    </location>
</feature>
<evidence type="ECO:0000256" key="3">
    <source>
        <dbReference type="ARBA" id="ARBA00022989"/>
    </source>
</evidence>
<organism evidence="8 9">
    <name type="scientific">Prorocentrum cordatum</name>
    <dbReference type="NCBI Taxonomy" id="2364126"/>
    <lineage>
        <taxon>Eukaryota</taxon>
        <taxon>Sar</taxon>
        <taxon>Alveolata</taxon>
        <taxon>Dinophyceae</taxon>
        <taxon>Prorocentrales</taxon>
        <taxon>Prorocentraceae</taxon>
        <taxon>Prorocentrum</taxon>
    </lineage>
</organism>
<keyword evidence="2 6" id="KW-0812">Transmembrane</keyword>
<dbReference type="SUPFAM" id="SSF81324">
    <property type="entry name" value="Voltage-gated potassium channels"/>
    <property type="match status" value="1"/>
</dbReference>
<feature type="transmembrane region" description="Helical" evidence="6">
    <location>
        <begin position="594"/>
        <end position="623"/>
    </location>
</feature>
<comment type="caution">
    <text evidence="8">The sequence shown here is derived from an EMBL/GenBank/DDBJ whole genome shotgun (WGS) entry which is preliminary data.</text>
</comment>
<feature type="transmembrane region" description="Helical" evidence="6">
    <location>
        <begin position="709"/>
        <end position="728"/>
    </location>
</feature>
<evidence type="ECO:0000313" key="8">
    <source>
        <dbReference type="EMBL" id="CAK0807537.1"/>
    </source>
</evidence>
<keyword evidence="4 6" id="KW-0472">Membrane</keyword>
<feature type="transmembrane region" description="Helical" evidence="6">
    <location>
        <begin position="531"/>
        <end position="550"/>
    </location>
</feature>
<proteinExistence type="predicted"/>
<evidence type="ECO:0000256" key="5">
    <source>
        <dbReference type="SAM" id="MobiDB-lite"/>
    </source>
</evidence>
<dbReference type="InterPro" id="IPR005821">
    <property type="entry name" value="Ion_trans_dom"/>
</dbReference>
<dbReference type="Gene3D" id="1.20.120.350">
    <property type="entry name" value="Voltage-gated potassium channels. Chain C"/>
    <property type="match status" value="1"/>
</dbReference>
<dbReference type="EMBL" id="CAUYUJ010003947">
    <property type="protein sequence ID" value="CAK0807537.1"/>
    <property type="molecule type" value="Genomic_DNA"/>
</dbReference>
<dbReference type="Proteomes" id="UP001189429">
    <property type="component" value="Unassembled WGS sequence"/>
</dbReference>
<keyword evidence="9" id="KW-1185">Reference proteome</keyword>
<evidence type="ECO:0000256" key="6">
    <source>
        <dbReference type="SAM" id="Phobius"/>
    </source>
</evidence>
<feature type="compositionally biased region" description="Basic and acidic residues" evidence="5">
    <location>
        <begin position="110"/>
        <end position="125"/>
    </location>
</feature>
<feature type="region of interest" description="Disordered" evidence="5">
    <location>
        <begin position="323"/>
        <end position="344"/>
    </location>
</feature>
<feature type="transmembrane region" description="Helical" evidence="6">
    <location>
        <begin position="462"/>
        <end position="481"/>
    </location>
</feature>
<comment type="subcellular location">
    <subcellularLocation>
        <location evidence="1">Membrane</location>
        <topology evidence="1">Multi-pass membrane protein</topology>
    </subcellularLocation>
</comment>
<evidence type="ECO:0000256" key="2">
    <source>
        <dbReference type="ARBA" id="ARBA00022692"/>
    </source>
</evidence>
<feature type="transmembrane region" description="Helical" evidence="6">
    <location>
        <begin position="493"/>
        <end position="511"/>
    </location>
</feature>
<evidence type="ECO:0000259" key="7">
    <source>
        <dbReference type="Pfam" id="PF00520"/>
    </source>
</evidence>